<dbReference type="InterPro" id="IPR052544">
    <property type="entry name" value="Bacteriocin_Proc_Enz"/>
</dbReference>
<dbReference type="KEGG" id="mcau:MIT9_P1350"/>
<keyword evidence="3" id="KW-1185">Reference proteome</keyword>
<name>A0AAU9CFL9_9GAMM</name>
<reference evidence="3" key="1">
    <citation type="journal article" date="2024" name="Int. J. Syst. Evol. Microbiol.">
        <title>Methylomarinovum tepidoasis sp. nov., a moderately thermophilic methanotroph of the family Methylothermaceae isolated from a deep-sea hydrothermal field.</title>
        <authorList>
            <person name="Hirayama H."/>
            <person name="Takaki Y."/>
            <person name="Abe M."/>
            <person name="Miyazaki M."/>
            <person name="Uematsu K."/>
            <person name="Matsui Y."/>
            <person name="Takai K."/>
        </authorList>
    </citation>
    <scope>NUCLEOTIDE SEQUENCE [LARGE SCALE GENOMIC DNA]</scope>
    <source>
        <strain evidence="3">IT-9</strain>
    </source>
</reference>
<dbReference type="InterPro" id="IPR020051">
    <property type="entry name" value="SagB-type_dehydrogenase"/>
</dbReference>
<gene>
    <name evidence="2" type="ORF">MIT9_P1350</name>
</gene>
<dbReference type="SUPFAM" id="SSF55469">
    <property type="entry name" value="FMN-dependent nitroreductase-like"/>
    <property type="match status" value="1"/>
</dbReference>
<organism evidence="2 3">
    <name type="scientific">Methylomarinovum caldicuralii</name>
    <dbReference type="NCBI Taxonomy" id="438856"/>
    <lineage>
        <taxon>Bacteria</taxon>
        <taxon>Pseudomonadati</taxon>
        <taxon>Pseudomonadota</taxon>
        <taxon>Gammaproteobacteria</taxon>
        <taxon>Methylococcales</taxon>
        <taxon>Methylothermaceae</taxon>
        <taxon>Methylomarinovum</taxon>
    </lineage>
</organism>
<dbReference type="NCBIfam" id="TIGR03605">
    <property type="entry name" value="antibiot_sagB"/>
    <property type="match status" value="1"/>
</dbReference>
<sequence>MPFVPGRIQTTPLPQPQLENTVSLEQALLQRRSIRSYRPVPVPLAALAQLLWAAQGVSSREGFRTAPSAGALYPLEVLLAVSRCDELAPGLYHYRPLSHDLLLWRSQDHRPAIAAAALDQECVYEAAAILVITAVPERTAVKYGSRAMRYVHLEAGHAAQNACLQAAALGLGTVTVGAFDDTALAEALALPEAVEPVYLLPVGMPV</sequence>
<dbReference type="EMBL" id="AP024714">
    <property type="protein sequence ID" value="BCX81770.1"/>
    <property type="molecule type" value="Genomic_DNA"/>
</dbReference>
<dbReference type="AlphaFoldDB" id="A0AAU9CFL9"/>
<protein>
    <recommendedName>
        <fullName evidence="1">Nitroreductase domain-containing protein</fullName>
    </recommendedName>
</protein>
<proteinExistence type="predicted"/>
<dbReference type="InterPro" id="IPR029479">
    <property type="entry name" value="Nitroreductase"/>
</dbReference>
<dbReference type="InterPro" id="IPR000415">
    <property type="entry name" value="Nitroreductase-like"/>
</dbReference>
<accession>A0AAU9CFL9</accession>
<dbReference type="PANTHER" id="PTHR43745">
    <property type="entry name" value="NITROREDUCTASE MJ1384-RELATED"/>
    <property type="match status" value="1"/>
</dbReference>
<dbReference type="CDD" id="cd02142">
    <property type="entry name" value="McbC_SagB-like_oxidoreductase"/>
    <property type="match status" value="1"/>
</dbReference>
<feature type="domain" description="Nitroreductase" evidence="1">
    <location>
        <begin position="29"/>
        <end position="203"/>
    </location>
</feature>
<dbReference type="GO" id="GO:0016491">
    <property type="term" value="F:oxidoreductase activity"/>
    <property type="evidence" value="ECO:0007669"/>
    <property type="project" value="InterPro"/>
</dbReference>
<dbReference type="RefSeq" id="WP_317704199.1">
    <property type="nucleotide sequence ID" value="NZ_AP024714.1"/>
</dbReference>
<evidence type="ECO:0000313" key="3">
    <source>
        <dbReference type="Proteomes" id="UP001321825"/>
    </source>
</evidence>
<evidence type="ECO:0000313" key="2">
    <source>
        <dbReference type="EMBL" id="BCX81770.1"/>
    </source>
</evidence>
<evidence type="ECO:0000259" key="1">
    <source>
        <dbReference type="Pfam" id="PF00881"/>
    </source>
</evidence>
<dbReference type="Proteomes" id="UP001321825">
    <property type="component" value="Chromosome"/>
</dbReference>
<dbReference type="Gene3D" id="3.40.109.10">
    <property type="entry name" value="NADH Oxidase"/>
    <property type="match status" value="1"/>
</dbReference>
<dbReference type="Pfam" id="PF00881">
    <property type="entry name" value="Nitroreductase"/>
    <property type="match status" value="1"/>
</dbReference>
<dbReference type="PANTHER" id="PTHR43745:SF2">
    <property type="entry name" value="NITROREDUCTASE MJ1384-RELATED"/>
    <property type="match status" value="1"/>
</dbReference>